<keyword evidence="1" id="KW-0802">TPR repeat</keyword>
<name>R7RP35_9CLOT</name>
<dbReference type="RefSeq" id="WP_018661331.1">
    <property type="nucleotide sequence ID" value="NZ_HF952018.1"/>
</dbReference>
<feature type="repeat" description="TPR" evidence="1">
    <location>
        <begin position="275"/>
        <end position="308"/>
    </location>
</feature>
<dbReference type="SUPFAM" id="SSF48452">
    <property type="entry name" value="TPR-like"/>
    <property type="match status" value="1"/>
</dbReference>
<dbReference type="Gene3D" id="1.25.40.10">
    <property type="entry name" value="Tetratricopeptide repeat domain"/>
    <property type="match status" value="1"/>
</dbReference>
<dbReference type="InterPro" id="IPR019734">
    <property type="entry name" value="TPR_rpt"/>
</dbReference>
<evidence type="ECO:0000313" key="3">
    <source>
        <dbReference type="Proteomes" id="UP000014923"/>
    </source>
</evidence>
<evidence type="ECO:0000256" key="1">
    <source>
        <dbReference type="PROSITE-ProRule" id="PRU00339"/>
    </source>
</evidence>
<gene>
    <name evidence="2" type="ORF">TCEL_01733</name>
</gene>
<proteinExistence type="predicted"/>
<dbReference type="Proteomes" id="UP000014923">
    <property type="component" value="Unassembled WGS sequence"/>
</dbReference>
<dbReference type="InterPro" id="IPR011990">
    <property type="entry name" value="TPR-like_helical_dom_sf"/>
</dbReference>
<sequence length="604" mass="71941">MNISGVIIGVSDINEKLVNQLKSLCKEIIYVPIIKAINKYKDVKEVNINFDGNISKLKNICSSNVIGDYVLFVYSNEYFSDTDSFLSIDFKHEAYEFNVVQQRPEGVVIEKQIRLNRKEKTYIGFSGKIIPSNDVRVVKSIINTSYTSREERIKIYSQLIKYKSDLKYIDFIKYLIEINYFIEQYDEVIKLYRTILKEVDDYTKRLVALSFFYKNKYLEAEVLFDELKQKKYSDAFYFSALINKRLGNYNEAIEDLLISLQVKDYSVCIWGYNSFLSYYELGEIYFYLEDFKKALMYYSYGYNSNKDYLFLNKMFIIFKILNYNTYVIESYLRDNLNIVGRELYINMMRGLRDTSRWEEVLRYSIFEDDLESIETRILAYYHIGEYSKALELLIIHFKYLDKELFSALGICCVLLENSLYSSRFADFVEMVKSQNLSELIEAHNYFAFNTEYKGKIIYLEALIKILIRSRNPKVAIFLRKLMSDDININYYEMLKMCYENGFYDICEQIIEEKYVDQKFDFNVLSINAKINFIKGNYQECEKYISYALMIKESDELKKLLCMCRIKNCILTILKSKELNEKTSCKRSIDYLEIVYNNLNIFKFE</sequence>
<evidence type="ECO:0000313" key="2">
    <source>
        <dbReference type="EMBL" id="CDF57819.1"/>
    </source>
</evidence>
<dbReference type="eggNOG" id="ENOG5033T4P">
    <property type="taxonomic scope" value="Bacteria"/>
</dbReference>
<dbReference type="EMBL" id="CAVN010000091">
    <property type="protein sequence ID" value="CDF57819.1"/>
    <property type="molecule type" value="Genomic_DNA"/>
</dbReference>
<accession>R7RP35</accession>
<dbReference type="AlphaFoldDB" id="R7RP35"/>
<dbReference type="SMART" id="SM00028">
    <property type="entry name" value="TPR"/>
    <property type="match status" value="3"/>
</dbReference>
<comment type="caution">
    <text evidence="2">The sequence shown here is derived from an EMBL/GenBank/DDBJ whole genome shotgun (WGS) entry which is preliminary data.</text>
</comment>
<dbReference type="OrthoDB" id="9815923at2"/>
<organism evidence="2 3">
    <name type="scientific">Thermobrachium celere DSM 8682</name>
    <dbReference type="NCBI Taxonomy" id="941824"/>
    <lineage>
        <taxon>Bacteria</taxon>
        <taxon>Bacillati</taxon>
        <taxon>Bacillota</taxon>
        <taxon>Clostridia</taxon>
        <taxon>Eubacteriales</taxon>
        <taxon>Clostridiaceae</taxon>
        <taxon>Thermobrachium</taxon>
    </lineage>
</organism>
<dbReference type="PROSITE" id="PS50005">
    <property type="entry name" value="TPR"/>
    <property type="match status" value="1"/>
</dbReference>
<reference evidence="2" key="1">
    <citation type="submission" date="2013-03" db="EMBL/GenBank/DDBJ databases">
        <title>Draft genome sequence of the hydrogen-ethanol-producing anaerobic alkalithermophilic Caloramator celere.</title>
        <authorList>
            <person name="Ciranna A."/>
            <person name="Larjo A."/>
            <person name="Kivisto A."/>
            <person name="Santala V."/>
            <person name="Roos C."/>
            <person name="Karp M."/>
        </authorList>
    </citation>
    <scope>NUCLEOTIDE SEQUENCE [LARGE SCALE GENOMIC DNA]</scope>
    <source>
        <strain evidence="2">DSM 8682</strain>
    </source>
</reference>
<protein>
    <submittedName>
        <fullName evidence="2">Uncharacterized protein</fullName>
    </submittedName>
</protein>
<keyword evidence="3" id="KW-1185">Reference proteome</keyword>
<dbReference type="HOGENOM" id="CLU_451933_0_0_9"/>